<accession>A0A5E7CTJ9</accession>
<dbReference type="AlphaFoldDB" id="A0A5E7CTJ9"/>
<evidence type="ECO:0000313" key="2">
    <source>
        <dbReference type="EMBL" id="VVO03005.1"/>
    </source>
</evidence>
<protein>
    <recommendedName>
        <fullName evidence="4">YceK/YidQ family lipoprotein</fullName>
    </recommendedName>
</protein>
<evidence type="ECO:0000313" key="3">
    <source>
        <dbReference type="Proteomes" id="UP000381093"/>
    </source>
</evidence>
<dbReference type="Proteomes" id="UP000381093">
    <property type="component" value="Unassembled WGS sequence"/>
</dbReference>
<evidence type="ECO:0000256" key="1">
    <source>
        <dbReference type="SAM" id="Phobius"/>
    </source>
</evidence>
<gene>
    <name evidence="2" type="ORF">PS710_02819</name>
</gene>
<dbReference type="RefSeq" id="WP_150765073.1">
    <property type="nucleotide sequence ID" value="NZ_CABVHW010000008.1"/>
</dbReference>
<name>A0A5E7CTJ9_PSEFL</name>
<keyword evidence="1" id="KW-1133">Transmembrane helix</keyword>
<keyword evidence="1" id="KW-0472">Membrane</keyword>
<organism evidence="2 3">
    <name type="scientific">Pseudomonas fluorescens</name>
    <dbReference type="NCBI Taxonomy" id="294"/>
    <lineage>
        <taxon>Bacteria</taxon>
        <taxon>Pseudomonadati</taxon>
        <taxon>Pseudomonadota</taxon>
        <taxon>Gammaproteobacteria</taxon>
        <taxon>Pseudomonadales</taxon>
        <taxon>Pseudomonadaceae</taxon>
        <taxon>Pseudomonas</taxon>
    </lineage>
</organism>
<dbReference type="PROSITE" id="PS51257">
    <property type="entry name" value="PROKAR_LIPOPROTEIN"/>
    <property type="match status" value="1"/>
</dbReference>
<dbReference type="EMBL" id="CABVHW010000008">
    <property type="protein sequence ID" value="VVO03005.1"/>
    <property type="molecule type" value="Genomic_DNA"/>
</dbReference>
<proteinExistence type="predicted"/>
<keyword evidence="1" id="KW-0812">Transmembrane</keyword>
<evidence type="ECO:0008006" key="4">
    <source>
        <dbReference type="Google" id="ProtNLM"/>
    </source>
</evidence>
<sequence length="140" mass="15724">MLRYVVVTLIFAVVLATSGCGTLSERNGDSNKRYRGTYYFPGIQYDWGILTLKSEKSYDYSAEFCYLSIVCPFVIVLGMPIDLVVDSLLLHSDHKRKLIADKEFEGYLLDTYCHAEGGPNEEALKTFDLDISSCPATSVR</sequence>
<reference evidence="2 3" key="1">
    <citation type="submission" date="2019-09" db="EMBL/GenBank/DDBJ databases">
        <authorList>
            <person name="Chandra G."/>
            <person name="Truman W A."/>
        </authorList>
    </citation>
    <scope>NUCLEOTIDE SEQUENCE [LARGE SCALE GENOMIC DNA]</scope>
    <source>
        <strain evidence="2">PS710</strain>
    </source>
</reference>
<feature type="transmembrane region" description="Helical" evidence="1">
    <location>
        <begin position="66"/>
        <end position="89"/>
    </location>
</feature>